<evidence type="ECO:0000313" key="1">
    <source>
        <dbReference type="EMBL" id="KAI2387412.1"/>
    </source>
</evidence>
<accession>A0ACB8UX95</accession>
<comment type="caution">
    <text evidence="1">The sequence shown here is derived from an EMBL/GenBank/DDBJ whole genome shotgun (WGS) entry which is preliminary data.</text>
</comment>
<name>A0ACB8UX95_9EURO</name>
<organism evidence="1">
    <name type="scientific">Ophidiomyces ophidiicola</name>
    <dbReference type="NCBI Taxonomy" id="1387563"/>
    <lineage>
        <taxon>Eukaryota</taxon>
        <taxon>Fungi</taxon>
        <taxon>Dikarya</taxon>
        <taxon>Ascomycota</taxon>
        <taxon>Pezizomycotina</taxon>
        <taxon>Eurotiomycetes</taxon>
        <taxon>Eurotiomycetidae</taxon>
        <taxon>Onygenales</taxon>
        <taxon>Onygenaceae</taxon>
        <taxon>Ophidiomyces</taxon>
    </lineage>
</organism>
<gene>
    <name evidence="1" type="ORF">LOY88_003101</name>
</gene>
<proteinExistence type="predicted"/>
<dbReference type="EMBL" id="JALBCA010000039">
    <property type="protein sequence ID" value="KAI2387412.1"/>
    <property type="molecule type" value="Genomic_DNA"/>
</dbReference>
<protein>
    <submittedName>
        <fullName evidence="1">Uncharacterized protein</fullName>
    </submittedName>
</protein>
<sequence>MTLSPMLLKASVIFYLFLFTVPLASCHSWVEQLMNIAPNGTFVGEPGYPRGNVKRTAPGFSDTRMTYLLPPNTRPIGTGVLPEDKMCMDTQRTREQTAGSPRLKASPGAMIALRFQENGHVSLPDAQPGKPKNRGFVYVYGTSNPRPDDTLLSIHKVWNSAGTGGDRRGQLLSRQNFDDGRCYQINDQPISKMRQQKFPHQANELMGADMWCQQDIALPQNVPAGKPYTLYWVWDWPTAPGADPGIPKGKAEIYTTCMDIDVVEKPAFQRLALDGEQQGYIQGQPLNNAAIQSQVAQLNSPPMIPTVTRSLEPTTFSTKSRPSTQDSNTPTRSPTGVPSSAAMLPTGVSSGPPAITIIPLFPNTTQPLSSPQLSRTETRNTVLPTHAAHFRFRRNSAVTGQDLRPEPEEHHTARGTRRFRLW</sequence>
<reference evidence="1" key="1">
    <citation type="journal article" date="2022" name="bioRxiv">
        <title>Population genetic analysis of Ophidiomyces ophidiicola, the causative agent of snake fungal disease, indicates recent introductions to the USA.</title>
        <authorList>
            <person name="Ladner J.T."/>
            <person name="Palmer J.M."/>
            <person name="Ettinger C.L."/>
            <person name="Stajich J.E."/>
            <person name="Farrell T.M."/>
            <person name="Glorioso B.M."/>
            <person name="Lawson B."/>
            <person name="Price S.J."/>
            <person name="Stengle A.G."/>
            <person name="Grear D.A."/>
            <person name="Lorch J.M."/>
        </authorList>
    </citation>
    <scope>NUCLEOTIDE SEQUENCE</scope>
    <source>
        <strain evidence="1">NWHC 24266-5</strain>
    </source>
</reference>